<dbReference type="AlphaFoldDB" id="A0A1L9WNF5"/>
<dbReference type="InterPro" id="IPR050282">
    <property type="entry name" value="Cycloisomerase_2"/>
</dbReference>
<organism evidence="2 3">
    <name type="scientific">Aspergillus aculeatus (strain ATCC 16872 / CBS 172.66 / WB 5094)</name>
    <dbReference type="NCBI Taxonomy" id="690307"/>
    <lineage>
        <taxon>Eukaryota</taxon>
        <taxon>Fungi</taxon>
        <taxon>Dikarya</taxon>
        <taxon>Ascomycota</taxon>
        <taxon>Pezizomycotina</taxon>
        <taxon>Eurotiomycetes</taxon>
        <taxon>Eurotiomycetidae</taxon>
        <taxon>Eurotiales</taxon>
        <taxon>Aspergillaceae</taxon>
        <taxon>Aspergillus</taxon>
        <taxon>Aspergillus subgen. Circumdati</taxon>
    </lineage>
</organism>
<dbReference type="PANTHER" id="PTHR30344:SF1">
    <property type="entry name" value="6-PHOSPHOGLUCONOLACTONASE"/>
    <property type="match status" value="1"/>
</dbReference>
<dbReference type="EMBL" id="KV878982">
    <property type="protein sequence ID" value="OJJ97660.1"/>
    <property type="molecule type" value="Genomic_DNA"/>
</dbReference>
<evidence type="ECO:0000313" key="3">
    <source>
        <dbReference type="Proteomes" id="UP000184546"/>
    </source>
</evidence>
<dbReference type="STRING" id="690307.A0A1L9WNF5"/>
<dbReference type="InterPro" id="IPR019405">
    <property type="entry name" value="Lactonase_7-beta_prop"/>
</dbReference>
<dbReference type="InterPro" id="IPR011048">
    <property type="entry name" value="Haem_d1_sf"/>
</dbReference>
<dbReference type="Proteomes" id="UP000184546">
    <property type="component" value="Unassembled WGS sequence"/>
</dbReference>
<dbReference type="OMA" id="KQPRNIA"/>
<name>A0A1L9WNF5_ASPA1</name>
<dbReference type="InterPro" id="IPR015943">
    <property type="entry name" value="WD40/YVTN_repeat-like_dom_sf"/>
</dbReference>
<dbReference type="OrthoDB" id="9972196at2759"/>
<comment type="similarity">
    <text evidence="1">Belongs to the cycloisomerase 2 family.</text>
</comment>
<dbReference type="VEuPathDB" id="FungiDB:ASPACDRAFT_45756"/>
<proteinExistence type="inferred from homology"/>
<dbReference type="Pfam" id="PF10282">
    <property type="entry name" value="Lactonase"/>
    <property type="match status" value="1"/>
</dbReference>
<gene>
    <name evidence="2" type="ORF">ASPACDRAFT_45756</name>
</gene>
<evidence type="ECO:0000256" key="1">
    <source>
        <dbReference type="ARBA" id="ARBA00005564"/>
    </source>
</evidence>
<protein>
    <recommendedName>
        <fullName evidence="4">Isomerase YbhE</fullName>
    </recommendedName>
</protein>
<dbReference type="Gene3D" id="2.130.10.10">
    <property type="entry name" value="YVTN repeat-like/Quinoprotein amine dehydrogenase"/>
    <property type="match status" value="1"/>
</dbReference>
<dbReference type="GO" id="GO:0017057">
    <property type="term" value="F:6-phosphogluconolactonase activity"/>
    <property type="evidence" value="ECO:0007669"/>
    <property type="project" value="TreeGrafter"/>
</dbReference>
<sequence>MSQSSRTMYAYVGSFVMPTPGAHDGLHVFRVDSETGALTPVSSHIPGLNVGSFALDPQRGILYVTDEVASTLEFRQQHQLAGGGGGRIFAFTIDRATGALSELGHWPSYGTQPAGIALHPSGNFLVVSHFTNRTTTTTQITGTAQSGFAISPRYDDATTVLFPLDPTGRIGGPCDIHIHAPASPPSCLHSISLFPTSTHDNNTFYLECDMLKDQLLTFTLTAKPPLLRMHASHATPKGSGPRYSAFHPALPVFYVNYEYHPIIETFTYHPDGSFTSLSKVDVLPPAVELDANYAPPEGKVLLSDLKVHPGGEFVYTLVRGYNVLSVFRVDHTTGGLERIQTVKLMGGVSPKGCAVSPDGRFLYVALSVSGLVQVWRVEEENGGRVVFTGSTVSVPRPGAVLVVET</sequence>
<dbReference type="PANTHER" id="PTHR30344">
    <property type="entry name" value="6-PHOSPHOGLUCONOLACTONASE-RELATED"/>
    <property type="match status" value="1"/>
</dbReference>
<dbReference type="GeneID" id="30975481"/>
<dbReference type="RefSeq" id="XP_020054000.1">
    <property type="nucleotide sequence ID" value="XM_020201667.1"/>
</dbReference>
<evidence type="ECO:0000313" key="2">
    <source>
        <dbReference type="EMBL" id="OJJ97660.1"/>
    </source>
</evidence>
<evidence type="ECO:0008006" key="4">
    <source>
        <dbReference type="Google" id="ProtNLM"/>
    </source>
</evidence>
<keyword evidence="3" id="KW-1185">Reference proteome</keyword>
<accession>A0A1L9WNF5</accession>
<reference evidence="3" key="1">
    <citation type="journal article" date="2017" name="Genome Biol.">
        <title>Comparative genomics reveals high biological diversity and specific adaptations in the industrially and medically important fungal genus Aspergillus.</title>
        <authorList>
            <person name="de Vries R.P."/>
            <person name="Riley R."/>
            <person name="Wiebenga A."/>
            <person name="Aguilar-Osorio G."/>
            <person name="Amillis S."/>
            <person name="Uchima C.A."/>
            <person name="Anderluh G."/>
            <person name="Asadollahi M."/>
            <person name="Askin M."/>
            <person name="Barry K."/>
            <person name="Battaglia E."/>
            <person name="Bayram O."/>
            <person name="Benocci T."/>
            <person name="Braus-Stromeyer S.A."/>
            <person name="Caldana C."/>
            <person name="Canovas D."/>
            <person name="Cerqueira G.C."/>
            <person name="Chen F."/>
            <person name="Chen W."/>
            <person name="Choi C."/>
            <person name="Clum A."/>
            <person name="Dos Santos R.A."/>
            <person name="Damasio A.R."/>
            <person name="Diallinas G."/>
            <person name="Emri T."/>
            <person name="Fekete E."/>
            <person name="Flipphi M."/>
            <person name="Freyberg S."/>
            <person name="Gallo A."/>
            <person name="Gournas C."/>
            <person name="Habgood R."/>
            <person name="Hainaut M."/>
            <person name="Harispe M.L."/>
            <person name="Henrissat B."/>
            <person name="Hilden K.S."/>
            <person name="Hope R."/>
            <person name="Hossain A."/>
            <person name="Karabika E."/>
            <person name="Karaffa L."/>
            <person name="Karanyi Z."/>
            <person name="Krasevec N."/>
            <person name="Kuo A."/>
            <person name="Kusch H."/>
            <person name="LaButti K."/>
            <person name="Lagendijk E.L."/>
            <person name="Lapidus A."/>
            <person name="Levasseur A."/>
            <person name="Lindquist E."/>
            <person name="Lipzen A."/>
            <person name="Logrieco A.F."/>
            <person name="MacCabe A."/>
            <person name="Maekelae M.R."/>
            <person name="Malavazi I."/>
            <person name="Melin P."/>
            <person name="Meyer V."/>
            <person name="Mielnichuk N."/>
            <person name="Miskei M."/>
            <person name="Molnar A.P."/>
            <person name="Mule G."/>
            <person name="Ngan C.Y."/>
            <person name="Orejas M."/>
            <person name="Orosz E."/>
            <person name="Ouedraogo J.P."/>
            <person name="Overkamp K.M."/>
            <person name="Park H.-S."/>
            <person name="Perrone G."/>
            <person name="Piumi F."/>
            <person name="Punt P.J."/>
            <person name="Ram A.F."/>
            <person name="Ramon A."/>
            <person name="Rauscher S."/>
            <person name="Record E."/>
            <person name="Riano-Pachon D.M."/>
            <person name="Robert V."/>
            <person name="Roehrig J."/>
            <person name="Ruller R."/>
            <person name="Salamov A."/>
            <person name="Salih N.S."/>
            <person name="Samson R.A."/>
            <person name="Sandor E."/>
            <person name="Sanguinetti M."/>
            <person name="Schuetze T."/>
            <person name="Sepcic K."/>
            <person name="Shelest E."/>
            <person name="Sherlock G."/>
            <person name="Sophianopoulou V."/>
            <person name="Squina F.M."/>
            <person name="Sun H."/>
            <person name="Susca A."/>
            <person name="Todd R.B."/>
            <person name="Tsang A."/>
            <person name="Unkles S.E."/>
            <person name="van de Wiele N."/>
            <person name="van Rossen-Uffink D."/>
            <person name="Oliveira J.V."/>
            <person name="Vesth T.C."/>
            <person name="Visser J."/>
            <person name="Yu J.-H."/>
            <person name="Zhou M."/>
            <person name="Andersen M.R."/>
            <person name="Archer D.B."/>
            <person name="Baker S.E."/>
            <person name="Benoit I."/>
            <person name="Brakhage A.A."/>
            <person name="Braus G.H."/>
            <person name="Fischer R."/>
            <person name="Frisvad J.C."/>
            <person name="Goldman G.H."/>
            <person name="Houbraken J."/>
            <person name="Oakley B."/>
            <person name="Pocsi I."/>
            <person name="Scazzocchio C."/>
            <person name="Seiboth B."/>
            <person name="vanKuyk P.A."/>
            <person name="Wortman J."/>
            <person name="Dyer P.S."/>
            <person name="Grigoriev I.V."/>
        </authorList>
    </citation>
    <scope>NUCLEOTIDE SEQUENCE [LARGE SCALE GENOMIC DNA]</scope>
    <source>
        <strain evidence="3">ATCC 16872 / CBS 172.66 / WB 5094</strain>
    </source>
</reference>
<dbReference type="SUPFAM" id="SSF51004">
    <property type="entry name" value="C-terminal (heme d1) domain of cytochrome cd1-nitrite reductase"/>
    <property type="match status" value="1"/>
</dbReference>